<gene>
    <name evidence="2" type="ORF">SV7mr_38180</name>
</gene>
<dbReference type="InterPro" id="IPR015943">
    <property type="entry name" value="WD40/YVTN_repeat-like_dom_sf"/>
</dbReference>
<dbReference type="AlphaFoldDB" id="A0A517SYY8"/>
<sequence precursor="true">MLNLRCLLPALALVLCSSLADAQLHVQRVAEFPSPGATSPRFNGARALKLSADGKTLIAAFYGCWAQLFNLVDHQPVGAAFRTSGDGQVGFVNDAIAYTADWNSMRLWDTSTGKQLGEAIPHELREDTIISPAISSQGNLIATRATMKSVQLRDVKTHQLIGDPISYASNVSAMRFSADGTRLLVLSGGSLHAIDTLTGQQVAGPFKSGWRFHLFSQANKLVTTETNNGSPQLVIRSTDQQGWPETHRVDLPGNTKHVFELDDSQILVQVSKPDYKPALFILDLNQPDLSSEVKTDADRAFSIIVPENKQYWICSNIHDIRCQKFGDPKPVWLKRVPSSGYDQPVFPLSNQHFIIRDKQKTFGINKISDGSQVWTRPGVRRFQHSDNTIALGTEAGIEIWAYQEDDQP</sequence>
<proteinExistence type="predicted"/>
<evidence type="ECO:0000313" key="3">
    <source>
        <dbReference type="Proteomes" id="UP000315003"/>
    </source>
</evidence>
<protein>
    <recommendedName>
        <fullName evidence="4">WD domain, G-beta repeat</fullName>
    </recommendedName>
</protein>
<feature type="signal peptide" evidence="1">
    <location>
        <begin position="1"/>
        <end position="22"/>
    </location>
</feature>
<keyword evidence="1" id="KW-0732">Signal</keyword>
<dbReference type="OrthoDB" id="511103at2"/>
<accession>A0A517SYY8</accession>
<dbReference type="Gene3D" id="2.130.10.10">
    <property type="entry name" value="YVTN repeat-like/Quinoprotein amine dehydrogenase"/>
    <property type="match status" value="1"/>
</dbReference>
<dbReference type="EMBL" id="CP036272">
    <property type="protein sequence ID" value="QDT61283.1"/>
    <property type="molecule type" value="Genomic_DNA"/>
</dbReference>
<keyword evidence="3" id="KW-1185">Reference proteome</keyword>
<dbReference type="Proteomes" id="UP000315003">
    <property type="component" value="Chromosome"/>
</dbReference>
<reference evidence="2 3" key="1">
    <citation type="submission" date="2019-02" db="EMBL/GenBank/DDBJ databases">
        <title>Deep-cultivation of Planctomycetes and their phenomic and genomic characterization uncovers novel biology.</title>
        <authorList>
            <person name="Wiegand S."/>
            <person name="Jogler M."/>
            <person name="Boedeker C."/>
            <person name="Pinto D."/>
            <person name="Vollmers J."/>
            <person name="Rivas-Marin E."/>
            <person name="Kohn T."/>
            <person name="Peeters S.H."/>
            <person name="Heuer A."/>
            <person name="Rast P."/>
            <person name="Oberbeckmann S."/>
            <person name="Bunk B."/>
            <person name="Jeske O."/>
            <person name="Meyerdierks A."/>
            <person name="Storesund J.E."/>
            <person name="Kallscheuer N."/>
            <person name="Luecker S."/>
            <person name="Lage O.M."/>
            <person name="Pohl T."/>
            <person name="Merkel B.J."/>
            <person name="Hornburger P."/>
            <person name="Mueller R.-W."/>
            <person name="Bruemmer F."/>
            <person name="Labrenz M."/>
            <person name="Spormann A.M."/>
            <person name="Op den Camp H."/>
            <person name="Overmann J."/>
            <person name="Amann R."/>
            <person name="Jetten M.S.M."/>
            <person name="Mascher T."/>
            <person name="Medema M.H."/>
            <person name="Devos D.P."/>
            <person name="Kaster A.-K."/>
            <person name="Ovreas L."/>
            <person name="Rohde M."/>
            <person name="Galperin M.Y."/>
            <person name="Jogler C."/>
        </authorList>
    </citation>
    <scope>NUCLEOTIDE SEQUENCE [LARGE SCALE GENOMIC DNA]</scope>
    <source>
        <strain evidence="2 3">SV_7m_r</strain>
    </source>
</reference>
<name>A0A517SYY8_9BACT</name>
<evidence type="ECO:0008006" key="4">
    <source>
        <dbReference type="Google" id="ProtNLM"/>
    </source>
</evidence>
<feature type="chain" id="PRO_5022105849" description="WD domain, G-beta repeat" evidence="1">
    <location>
        <begin position="23"/>
        <end position="408"/>
    </location>
</feature>
<evidence type="ECO:0000313" key="2">
    <source>
        <dbReference type="EMBL" id="QDT61283.1"/>
    </source>
</evidence>
<organism evidence="2 3">
    <name type="scientific">Stieleria bergensis</name>
    <dbReference type="NCBI Taxonomy" id="2528025"/>
    <lineage>
        <taxon>Bacteria</taxon>
        <taxon>Pseudomonadati</taxon>
        <taxon>Planctomycetota</taxon>
        <taxon>Planctomycetia</taxon>
        <taxon>Pirellulales</taxon>
        <taxon>Pirellulaceae</taxon>
        <taxon>Stieleria</taxon>
    </lineage>
</organism>
<evidence type="ECO:0000256" key="1">
    <source>
        <dbReference type="SAM" id="SignalP"/>
    </source>
</evidence>
<dbReference type="SUPFAM" id="SSF82171">
    <property type="entry name" value="DPP6 N-terminal domain-like"/>
    <property type="match status" value="1"/>
</dbReference>
<dbReference type="RefSeq" id="WP_145275222.1">
    <property type="nucleotide sequence ID" value="NZ_CP036272.1"/>
</dbReference>